<evidence type="ECO:0000313" key="2">
    <source>
        <dbReference type="Proteomes" id="UP001292094"/>
    </source>
</evidence>
<proteinExistence type="predicted"/>
<sequence>MEGEGEKREMIWGCDGWKEVKKMRSSGEEWSKEYNKAQTKRLMRVTTSEVQETTRREDIVALSFVSRDRSSRLI</sequence>
<protein>
    <submittedName>
        <fullName evidence="1">Uncharacterized protein</fullName>
    </submittedName>
</protein>
<keyword evidence="2" id="KW-1185">Reference proteome</keyword>
<dbReference type="EMBL" id="JAWZYT010002244">
    <property type="protein sequence ID" value="KAK4305693.1"/>
    <property type="molecule type" value="Genomic_DNA"/>
</dbReference>
<accession>A0AAE1PCR7</accession>
<name>A0AAE1PCR7_9EUCA</name>
<dbReference type="AlphaFoldDB" id="A0AAE1PCR7"/>
<comment type="caution">
    <text evidence="1">The sequence shown here is derived from an EMBL/GenBank/DDBJ whole genome shotgun (WGS) entry which is preliminary data.</text>
</comment>
<dbReference type="Proteomes" id="UP001292094">
    <property type="component" value="Unassembled WGS sequence"/>
</dbReference>
<evidence type="ECO:0000313" key="1">
    <source>
        <dbReference type="EMBL" id="KAK4305693.1"/>
    </source>
</evidence>
<reference evidence="1" key="1">
    <citation type="submission" date="2023-11" db="EMBL/GenBank/DDBJ databases">
        <title>Genome assemblies of two species of porcelain crab, Petrolisthes cinctipes and Petrolisthes manimaculis (Anomura: Porcellanidae).</title>
        <authorList>
            <person name="Angst P."/>
        </authorList>
    </citation>
    <scope>NUCLEOTIDE SEQUENCE</scope>
    <source>
        <strain evidence="1">PB745_02</strain>
        <tissue evidence="1">Gill</tissue>
    </source>
</reference>
<organism evidence="1 2">
    <name type="scientific">Petrolisthes manimaculis</name>
    <dbReference type="NCBI Taxonomy" id="1843537"/>
    <lineage>
        <taxon>Eukaryota</taxon>
        <taxon>Metazoa</taxon>
        <taxon>Ecdysozoa</taxon>
        <taxon>Arthropoda</taxon>
        <taxon>Crustacea</taxon>
        <taxon>Multicrustacea</taxon>
        <taxon>Malacostraca</taxon>
        <taxon>Eumalacostraca</taxon>
        <taxon>Eucarida</taxon>
        <taxon>Decapoda</taxon>
        <taxon>Pleocyemata</taxon>
        <taxon>Anomura</taxon>
        <taxon>Galatheoidea</taxon>
        <taxon>Porcellanidae</taxon>
        <taxon>Petrolisthes</taxon>
    </lineage>
</organism>
<gene>
    <name evidence="1" type="ORF">Pmani_022419</name>
</gene>